<proteinExistence type="predicted"/>
<evidence type="ECO:0008006" key="3">
    <source>
        <dbReference type="Google" id="ProtNLM"/>
    </source>
</evidence>
<accession>A0A2K4ZP34</accession>
<organism evidence="1 2">
    <name type="scientific">Acetatifactor muris</name>
    <dbReference type="NCBI Taxonomy" id="879566"/>
    <lineage>
        <taxon>Bacteria</taxon>
        <taxon>Bacillati</taxon>
        <taxon>Bacillota</taxon>
        <taxon>Clostridia</taxon>
        <taxon>Lachnospirales</taxon>
        <taxon>Lachnospiraceae</taxon>
        <taxon>Acetatifactor</taxon>
    </lineage>
</organism>
<sequence length="166" mass="20424">MSNPKKQHFVPQSYLKQWEDNENLIWLYNKDKKRYHAETQTVFYYLHLYSLTLFEFNYLTPQQQETFFEPLKPFSIYLDDKKLTLHEIMENMVKYDNFLIKKSNGQIISRRQKEDLLEKVLTSKHFLIEEKYNNIESEWPDVVVLRLQIRKRDRAGAWVFIRPEKR</sequence>
<dbReference type="Proteomes" id="UP000236311">
    <property type="component" value="Unassembled WGS sequence"/>
</dbReference>
<protein>
    <recommendedName>
        <fullName evidence="3">DUF4238 domain-containing protein</fullName>
    </recommendedName>
</protein>
<dbReference type="AlphaFoldDB" id="A0A2K4ZP34"/>
<dbReference type="RefSeq" id="WP_103242105.1">
    <property type="nucleotide sequence ID" value="NZ_JANJZD010000044.1"/>
</dbReference>
<evidence type="ECO:0000313" key="1">
    <source>
        <dbReference type="EMBL" id="SOY32142.1"/>
    </source>
</evidence>
<dbReference type="OrthoDB" id="581042at2"/>
<gene>
    <name evidence="1" type="ORF">AMURIS_04895</name>
</gene>
<keyword evidence="2" id="KW-1185">Reference proteome</keyword>
<dbReference type="EMBL" id="OFSM01000040">
    <property type="protein sequence ID" value="SOY32142.1"/>
    <property type="molecule type" value="Genomic_DNA"/>
</dbReference>
<dbReference type="Pfam" id="PF14022">
    <property type="entry name" value="DUF4238"/>
    <property type="match status" value="1"/>
</dbReference>
<reference evidence="1 2" key="1">
    <citation type="submission" date="2018-01" db="EMBL/GenBank/DDBJ databases">
        <authorList>
            <person name="Gaut B.S."/>
            <person name="Morton B.R."/>
            <person name="Clegg M.T."/>
            <person name="Duvall M.R."/>
        </authorList>
    </citation>
    <scope>NUCLEOTIDE SEQUENCE [LARGE SCALE GENOMIC DNA]</scope>
    <source>
        <strain evidence="1">GP69</strain>
    </source>
</reference>
<name>A0A2K4ZP34_9FIRM</name>
<evidence type="ECO:0000313" key="2">
    <source>
        <dbReference type="Proteomes" id="UP000236311"/>
    </source>
</evidence>
<dbReference type="InterPro" id="IPR025332">
    <property type="entry name" value="DUF4238"/>
</dbReference>